<comment type="caution">
    <text evidence="1">The sequence shown here is derived from an EMBL/GenBank/DDBJ whole genome shotgun (WGS) entry which is preliminary data.</text>
</comment>
<protein>
    <recommendedName>
        <fullName evidence="3">Phage baseplate assembly protein</fullName>
    </recommendedName>
</protein>
<evidence type="ECO:0000313" key="1">
    <source>
        <dbReference type="EMBL" id="OJF14194.1"/>
    </source>
</evidence>
<accession>A0A1K0GAD0</accession>
<dbReference type="RefSeq" id="WP_071805063.1">
    <property type="nucleotide sequence ID" value="NZ_MEIA01000109.1"/>
</dbReference>
<organism evidence="1 2">
    <name type="scientific">Couchioplanes caeruleus subsp. caeruleus</name>
    <dbReference type="NCBI Taxonomy" id="56427"/>
    <lineage>
        <taxon>Bacteria</taxon>
        <taxon>Bacillati</taxon>
        <taxon>Actinomycetota</taxon>
        <taxon>Actinomycetes</taxon>
        <taxon>Micromonosporales</taxon>
        <taxon>Micromonosporaceae</taxon>
        <taxon>Couchioplanes</taxon>
    </lineage>
</organism>
<gene>
    <name evidence="1" type="ORF">BG844_11085</name>
</gene>
<evidence type="ECO:0008006" key="3">
    <source>
        <dbReference type="Google" id="ProtNLM"/>
    </source>
</evidence>
<proteinExistence type="predicted"/>
<sequence length="585" mass="62184">MSDFVPDLDTVAFDQMVERARADIPRYAPGWTDHNLHDPGMTLIDLLAWIVDQQIYRAGFVGGRYRRAFAALLGRNPTGPAPARGLIWPDRPPPDGRRVPARTALLCLTHRELAFSLDHDELYLPPVTLSGVVRADGAGIALDGGSWMAGNGFTLAFDGPLGADADETPVVLGFDVVAPPGLPVDPPWGPVTYAYRASGSGWREVCVVRDSTAGLTATGVVVLSIPRMPAGPGGSELRLSFDRGFFPLTPQIRAVAVNVLPVVQLGHEQAAAFPENATGLPDQLVEFDTTDLARLPEITVGADTWAQRADLTRSGPTDRHYLVRPDGIQFGNGVNGRRPPTGAVISHGELSRTEATKGNLRSGLRWTVPVLNLSSYGHNRHALVGGQDPGGDLTAVARDAAVQRSALLSDAELVEAALALPGLAVRRAEALAGFDPRLPNRRVDAVRTLVIVPPRSAGARDYPAVVASRLEPRRVLGERLIVEEPTVVAVDLQLTLTIEPGALEAPSTVEARLRDRLSMGVRPLGRELTAADVMTIAAVVPGVTDVPAVRMAKAGEPFGAGPIVVPRDALIVAGRIDFTGGRSTR</sequence>
<evidence type="ECO:0000313" key="2">
    <source>
        <dbReference type="Proteomes" id="UP000182486"/>
    </source>
</evidence>
<reference evidence="1 2" key="1">
    <citation type="submission" date="2016-09" db="EMBL/GenBank/DDBJ databases">
        <title>Couchioplanes caeruleus draft genome sequence.</title>
        <authorList>
            <person name="Sheehan J."/>
            <person name="Caffrey P."/>
        </authorList>
    </citation>
    <scope>NUCLEOTIDE SEQUENCE [LARGE SCALE GENOMIC DNA]</scope>
    <source>
        <strain evidence="1 2">DSM 43634</strain>
    </source>
</reference>
<dbReference type="AlphaFoldDB" id="A0A1K0GAD0"/>
<dbReference type="EMBL" id="MEIA01000109">
    <property type="protein sequence ID" value="OJF14194.1"/>
    <property type="molecule type" value="Genomic_DNA"/>
</dbReference>
<name>A0A1K0GAD0_9ACTN</name>
<dbReference type="Proteomes" id="UP000182486">
    <property type="component" value="Unassembled WGS sequence"/>
</dbReference>
<keyword evidence="2" id="KW-1185">Reference proteome</keyword>